<dbReference type="EMBL" id="AP009608">
    <property type="protein sequence ID" value="BAH69677.1"/>
    <property type="molecule type" value="Genomic_DNA"/>
</dbReference>
<evidence type="ECO:0000256" key="1">
    <source>
        <dbReference type="ARBA" id="ARBA00005594"/>
    </source>
</evidence>
<dbReference type="CDD" id="cd00806">
    <property type="entry name" value="TrpRS_core"/>
    <property type="match status" value="1"/>
</dbReference>
<keyword evidence="8" id="KW-0963">Cytoplasm</keyword>
<reference evidence="10 11" key="1">
    <citation type="journal article" date="2009" name="Curr. Microbiol.">
        <title>Molecular cloning and expression of a novel cholinephosphotransferase involved in glycoglycerophospholipid biosynthesis of Mycoplasma fermentans.</title>
        <authorList>
            <person name="Ishida N."/>
            <person name="Irikura D."/>
            <person name="Matsuda K."/>
            <person name="Sato S."/>
            <person name="Asano K."/>
        </authorList>
    </citation>
    <scope>NUCLEOTIDE SEQUENCE [LARGE SCALE GENOMIC DNA]</scope>
    <source>
        <strain evidence="11">ATCC 19989 / NBRC 14854 / NCTC 10117 / PG18</strain>
    </source>
</reference>
<organism evidence="10 11">
    <name type="scientific">Mycoplasmopsis fermentans (strain ATCC 19989 / NBRC 14854 / NCTC 10117 / PG18)</name>
    <name type="common">Mycoplasma fermentans</name>
    <dbReference type="NCBI Taxonomy" id="496833"/>
    <lineage>
        <taxon>Bacteria</taxon>
        <taxon>Bacillati</taxon>
        <taxon>Mycoplasmatota</taxon>
        <taxon>Mycoplasmoidales</taxon>
        <taxon>Metamycoplasmataceae</taxon>
        <taxon>Mycoplasmopsis</taxon>
    </lineage>
</organism>
<gene>
    <name evidence="8" type="primary">trpS</name>
    <name evidence="10" type="ordered locus">MBIO_0412</name>
</gene>
<evidence type="ECO:0000256" key="7">
    <source>
        <dbReference type="ARBA" id="ARBA00049929"/>
    </source>
</evidence>
<keyword evidence="11" id="KW-1185">Reference proteome</keyword>
<dbReference type="NCBIfam" id="TIGR00233">
    <property type="entry name" value="trpS"/>
    <property type="match status" value="1"/>
</dbReference>
<feature type="binding site" evidence="8">
    <location>
        <begin position="25"/>
        <end position="26"/>
    </location>
    <ligand>
        <name>ATP</name>
        <dbReference type="ChEBI" id="CHEBI:30616"/>
    </ligand>
</feature>
<dbReference type="SUPFAM" id="SSF52374">
    <property type="entry name" value="Nucleotidylyl transferase"/>
    <property type="match status" value="1"/>
</dbReference>
<keyword evidence="3 8" id="KW-0547">Nucleotide-binding</keyword>
<keyword evidence="4 8" id="KW-0067">ATP-binding</keyword>
<dbReference type="InterPro" id="IPR050203">
    <property type="entry name" value="Trp-tRNA_synthetase"/>
</dbReference>
<keyword evidence="2 8" id="KW-0436">Ligase</keyword>
<keyword evidence="5 8" id="KW-0648">Protein biosynthesis</keyword>
<dbReference type="eggNOG" id="COG0180">
    <property type="taxonomic scope" value="Bacteria"/>
</dbReference>
<sequence length="339" mass="38324">MKKEVVMSKKRLLSGIKPTGDLTLGNYIGALRNFVKLQENYDEAYYFVADLHALTTGYVDPKELYQARREIVTMYLACGLDPKKSTIFYQSDVVEHTLAQWLMTTEISIGELSRMTQFKDKSQKMSKQANGTEKIPVGLLMYPVLMAADILIYNPDFVPIGEDQKQHLELARTIAERLNRDYKTNFKLAEGIIPPVGARIMSLTDPTKKMSKSDKGTKATIYLHDDPEVAYKKIMKSVTDSENKVYISEDKPGVLNLLNIYASLTNKTLKEAEKEFKDKDYAQFKSAVAIVVKDELTKIQANYAKATKMVDKVVAEGAQKAQAICQPIVEDLMKKMGYR</sequence>
<dbReference type="PANTHER" id="PTHR43766:SF1">
    <property type="entry name" value="TRYPTOPHAN--TRNA LIGASE, MITOCHONDRIAL"/>
    <property type="match status" value="1"/>
</dbReference>
<feature type="binding site" evidence="8">
    <location>
        <position position="149"/>
    </location>
    <ligand>
        <name>L-tryptophan</name>
        <dbReference type="ChEBI" id="CHEBI:57912"/>
    </ligand>
</feature>
<dbReference type="KEGG" id="mfp:MBIO_0412"/>
<dbReference type="InterPro" id="IPR024109">
    <property type="entry name" value="Trp-tRNA-ligase_bac-type"/>
</dbReference>
<dbReference type="PANTHER" id="PTHR43766">
    <property type="entry name" value="TRYPTOPHAN--TRNA LIGASE, MITOCHONDRIAL"/>
    <property type="match status" value="1"/>
</dbReference>
<feature type="binding site" evidence="8">
    <location>
        <begin position="209"/>
        <end position="213"/>
    </location>
    <ligand>
        <name>ATP</name>
        <dbReference type="ChEBI" id="CHEBI:30616"/>
    </ligand>
</feature>
<evidence type="ECO:0000256" key="5">
    <source>
        <dbReference type="ARBA" id="ARBA00022917"/>
    </source>
</evidence>
<dbReference type="Pfam" id="PF00579">
    <property type="entry name" value="tRNA-synt_1b"/>
    <property type="match status" value="1"/>
</dbReference>
<dbReference type="InterPro" id="IPR002305">
    <property type="entry name" value="aa-tRNA-synth_Ic"/>
</dbReference>
<feature type="short sequence motif" description="'HIGH' region" evidence="8">
    <location>
        <begin position="18"/>
        <end position="26"/>
    </location>
</feature>
<dbReference type="GO" id="GO:0005829">
    <property type="term" value="C:cytosol"/>
    <property type="evidence" value="ECO:0007669"/>
    <property type="project" value="TreeGrafter"/>
</dbReference>
<feature type="short sequence motif" description="'KMSKS' region" evidence="8">
    <location>
        <begin position="209"/>
        <end position="213"/>
    </location>
</feature>
<keyword evidence="6 8" id="KW-0030">Aminoacyl-tRNA synthetase</keyword>
<dbReference type="Gene3D" id="3.40.50.620">
    <property type="entry name" value="HUPs"/>
    <property type="match status" value="1"/>
</dbReference>
<dbReference type="GO" id="GO:0006436">
    <property type="term" value="P:tryptophanyl-tRNA aminoacylation"/>
    <property type="evidence" value="ECO:0007669"/>
    <property type="project" value="UniProtKB-UniRule"/>
</dbReference>
<name>C4XEV5_MYCFP</name>
<feature type="binding site" evidence="8">
    <location>
        <position position="200"/>
    </location>
    <ligand>
        <name>ATP</name>
        <dbReference type="ChEBI" id="CHEBI:30616"/>
    </ligand>
</feature>
<comment type="function">
    <text evidence="8">Catalyzes the attachment of tryptophan to tRNA(Trp).</text>
</comment>
<dbReference type="Gene3D" id="1.10.240.10">
    <property type="entry name" value="Tyrosyl-Transfer RNA Synthetase"/>
    <property type="match status" value="1"/>
</dbReference>
<comment type="catalytic activity">
    <reaction evidence="7 8">
        <text>tRNA(Trp) + L-tryptophan + ATP = L-tryptophyl-tRNA(Trp) + AMP + diphosphate + H(+)</text>
        <dbReference type="Rhea" id="RHEA:24080"/>
        <dbReference type="Rhea" id="RHEA-COMP:9671"/>
        <dbReference type="Rhea" id="RHEA-COMP:9705"/>
        <dbReference type="ChEBI" id="CHEBI:15378"/>
        <dbReference type="ChEBI" id="CHEBI:30616"/>
        <dbReference type="ChEBI" id="CHEBI:33019"/>
        <dbReference type="ChEBI" id="CHEBI:57912"/>
        <dbReference type="ChEBI" id="CHEBI:78442"/>
        <dbReference type="ChEBI" id="CHEBI:78535"/>
        <dbReference type="ChEBI" id="CHEBI:456215"/>
        <dbReference type="EC" id="6.1.1.2"/>
    </reaction>
</comment>
<comment type="subunit">
    <text evidence="8">Homodimer.</text>
</comment>
<evidence type="ECO:0000313" key="10">
    <source>
        <dbReference type="EMBL" id="BAH69677.1"/>
    </source>
</evidence>
<comment type="subcellular location">
    <subcellularLocation>
        <location evidence="8">Cytoplasm</location>
    </subcellularLocation>
</comment>
<dbReference type="AlphaFoldDB" id="C4XEV5"/>
<dbReference type="PRINTS" id="PR01039">
    <property type="entry name" value="TRNASYNTHTRP"/>
</dbReference>
<proteinExistence type="inferred from homology"/>
<evidence type="ECO:0000256" key="6">
    <source>
        <dbReference type="ARBA" id="ARBA00023146"/>
    </source>
</evidence>
<evidence type="ECO:0000313" key="11">
    <source>
        <dbReference type="Proteomes" id="UP000006810"/>
    </source>
</evidence>
<dbReference type="PROSITE" id="PS00178">
    <property type="entry name" value="AA_TRNA_LIGASE_I"/>
    <property type="match status" value="1"/>
</dbReference>
<feature type="binding site" evidence="8">
    <location>
        <begin position="17"/>
        <end position="19"/>
    </location>
    <ligand>
        <name>ATP</name>
        <dbReference type="ChEBI" id="CHEBI:30616"/>
    </ligand>
</feature>
<dbReference type="GO" id="GO:0005524">
    <property type="term" value="F:ATP binding"/>
    <property type="evidence" value="ECO:0007669"/>
    <property type="project" value="UniProtKB-UniRule"/>
</dbReference>
<evidence type="ECO:0000256" key="2">
    <source>
        <dbReference type="ARBA" id="ARBA00022598"/>
    </source>
</evidence>
<dbReference type="InterPro" id="IPR014729">
    <property type="entry name" value="Rossmann-like_a/b/a_fold"/>
</dbReference>
<dbReference type="HAMAP" id="MF_00140_B">
    <property type="entry name" value="Trp_tRNA_synth_B"/>
    <property type="match status" value="1"/>
</dbReference>
<dbReference type="Proteomes" id="UP000006810">
    <property type="component" value="Chromosome"/>
</dbReference>
<accession>C4XEV5</accession>
<evidence type="ECO:0000256" key="4">
    <source>
        <dbReference type="ARBA" id="ARBA00022840"/>
    </source>
</evidence>
<dbReference type="EC" id="6.1.1.2" evidence="8"/>
<evidence type="ECO:0000256" key="8">
    <source>
        <dbReference type="HAMAP-Rule" id="MF_00140"/>
    </source>
</evidence>
<dbReference type="InterPro" id="IPR001412">
    <property type="entry name" value="aa-tRNA-synth_I_CS"/>
</dbReference>
<protein>
    <recommendedName>
        <fullName evidence="8">Tryptophan--tRNA ligase</fullName>
        <ecNumber evidence="8">6.1.1.2</ecNumber>
    </recommendedName>
    <alternativeName>
        <fullName evidence="8">Tryptophanyl-tRNA synthetase</fullName>
        <shortName evidence="8">TrpRS</shortName>
    </alternativeName>
</protein>
<evidence type="ECO:0000256" key="3">
    <source>
        <dbReference type="ARBA" id="ARBA00022741"/>
    </source>
</evidence>
<dbReference type="GO" id="GO:0004830">
    <property type="term" value="F:tryptophan-tRNA ligase activity"/>
    <property type="evidence" value="ECO:0007669"/>
    <property type="project" value="UniProtKB-UniRule"/>
</dbReference>
<comment type="similarity">
    <text evidence="1 8 9">Belongs to the class-I aminoacyl-tRNA synthetase family.</text>
</comment>
<feature type="binding site" evidence="8">
    <location>
        <begin position="161"/>
        <end position="163"/>
    </location>
    <ligand>
        <name>ATP</name>
        <dbReference type="ChEBI" id="CHEBI:30616"/>
    </ligand>
</feature>
<dbReference type="HOGENOM" id="CLU_029244_1_1_14"/>
<evidence type="ECO:0000256" key="9">
    <source>
        <dbReference type="RuleBase" id="RU363036"/>
    </source>
</evidence>
<dbReference type="PATRIC" id="fig|496833.3.peg.840"/>
<dbReference type="InterPro" id="IPR002306">
    <property type="entry name" value="Trp-tRNA-ligase"/>
</dbReference>